<evidence type="ECO:0000256" key="6">
    <source>
        <dbReference type="ARBA" id="ARBA00023136"/>
    </source>
</evidence>
<dbReference type="EMBL" id="JBAKFF010000001">
    <property type="protein sequence ID" value="MEX0430556.1"/>
    <property type="molecule type" value="Genomic_DNA"/>
</dbReference>
<evidence type="ECO:0000256" key="3">
    <source>
        <dbReference type="ARBA" id="ARBA00022475"/>
    </source>
</evidence>
<sequence length="140" mass="14889">MRLPTREPDTPDINLTPLIDVVFLMLVFFVVSTTFIEDQALQVTLPVADATGEVKRTPVVVSIAADGRIQINGAPVPETSAGLSQALEAVLAGRTGRDAVLLIRADRRVPHGEVTRIMSKAGRLGFSTVSIATARESTAP</sequence>
<name>A0ABV3T5S3_9GAMM</name>
<dbReference type="Proteomes" id="UP001556637">
    <property type="component" value="Unassembled WGS sequence"/>
</dbReference>
<dbReference type="Pfam" id="PF02472">
    <property type="entry name" value="ExbD"/>
    <property type="match status" value="1"/>
</dbReference>
<dbReference type="PANTHER" id="PTHR30558:SF3">
    <property type="entry name" value="BIOPOLYMER TRANSPORT PROTEIN EXBD-RELATED"/>
    <property type="match status" value="1"/>
</dbReference>
<keyword evidence="10" id="KW-1185">Reference proteome</keyword>
<comment type="similarity">
    <text evidence="2 7">Belongs to the ExbD/TolR family.</text>
</comment>
<reference evidence="9 10" key="1">
    <citation type="submission" date="2024-02" db="EMBL/GenBank/DDBJ databases">
        <title>New especies of Spiribacter isolated from saline water.</title>
        <authorList>
            <person name="Leon M.J."/>
            <person name="De La Haba R."/>
            <person name="Sanchez-Porro C."/>
            <person name="Ventosa A."/>
        </authorList>
    </citation>
    <scope>NUCLEOTIDE SEQUENCE [LARGE SCALE GENOMIC DNA]</scope>
    <source>
        <strain evidence="10">ag22IC4-189</strain>
    </source>
</reference>
<dbReference type="PANTHER" id="PTHR30558">
    <property type="entry name" value="EXBD MEMBRANE COMPONENT OF PMF-DRIVEN MACROMOLECULE IMPORT SYSTEM"/>
    <property type="match status" value="1"/>
</dbReference>
<keyword evidence="7" id="KW-0653">Protein transport</keyword>
<dbReference type="InterPro" id="IPR003400">
    <property type="entry name" value="ExbD"/>
</dbReference>
<proteinExistence type="inferred from homology"/>
<evidence type="ECO:0000256" key="4">
    <source>
        <dbReference type="ARBA" id="ARBA00022692"/>
    </source>
</evidence>
<evidence type="ECO:0000256" key="7">
    <source>
        <dbReference type="RuleBase" id="RU003879"/>
    </source>
</evidence>
<evidence type="ECO:0000313" key="10">
    <source>
        <dbReference type="Proteomes" id="UP001556637"/>
    </source>
</evidence>
<keyword evidence="7" id="KW-0813">Transport</keyword>
<evidence type="ECO:0000256" key="5">
    <source>
        <dbReference type="ARBA" id="ARBA00022989"/>
    </source>
</evidence>
<protein>
    <submittedName>
        <fullName evidence="9">Biopolymer transporter ExbD</fullName>
    </submittedName>
</protein>
<dbReference type="RefSeq" id="WP_367983348.1">
    <property type="nucleotide sequence ID" value="NZ_JBAKFF010000001.1"/>
</dbReference>
<accession>A0ABV3T5S3</accession>
<evidence type="ECO:0000256" key="8">
    <source>
        <dbReference type="SAM" id="Phobius"/>
    </source>
</evidence>
<dbReference type="Gene3D" id="3.30.420.270">
    <property type="match status" value="1"/>
</dbReference>
<comment type="subcellular location">
    <subcellularLocation>
        <location evidence="1">Cell membrane</location>
        <topology evidence="1">Single-pass membrane protein</topology>
    </subcellularLocation>
    <subcellularLocation>
        <location evidence="7">Cell membrane</location>
        <topology evidence="7">Single-pass type II membrane protein</topology>
    </subcellularLocation>
</comment>
<keyword evidence="3" id="KW-1003">Cell membrane</keyword>
<evidence type="ECO:0000256" key="1">
    <source>
        <dbReference type="ARBA" id="ARBA00004162"/>
    </source>
</evidence>
<keyword evidence="6 8" id="KW-0472">Membrane</keyword>
<evidence type="ECO:0000256" key="2">
    <source>
        <dbReference type="ARBA" id="ARBA00005811"/>
    </source>
</evidence>
<feature type="transmembrane region" description="Helical" evidence="8">
    <location>
        <begin position="15"/>
        <end position="36"/>
    </location>
</feature>
<keyword evidence="4 7" id="KW-0812">Transmembrane</keyword>
<comment type="caution">
    <text evidence="9">The sequence shown here is derived from an EMBL/GenBank/DDBJ whole genome shotgun (WGS) entry which is preliminary data.</text>
</comment>
<evidence type="ECO:0000313" key="9">
    <source>
        <dbReference type="EMBL" id="MEX0430556.1"/>
    </source>
</evidence>
<keyword evidence="5 8" id="KW-1133">Transmembrane helix</keyword>
<gene>
    <name evidence="9" type="ORF">V6X30_03945</name>
</gene>
<organism evidence="9 10">
    <name type="scientific">Spiribacter insolitus</name>
    <dbReference type="NCBI Taxonomy" id="3122417"/>
    <lineage>
        <taxon>Bacteria</taxon>
        <taxon>Pseudomonadati</taxon>
        <taxon>Pseudomonadota</taxon>
        <taxon>Gammaproteobacteria</taxon>
        <taxon>Chromatiales</taxon>
        <taxon>Ectothiorhodospiraceae</taxon>
        <taxon>Spiribacter</taxon>
    </lineage>
</organism>